<dbReference type="Proteomes" id="UP000722750">
    <property type="component" value="Unassembled WGS sequence"/>
</dbReference>
<name>A0A941W404_9BACT</name>
<reference evidence="1" key="1">
    <citation type="journal article" date="2021" name="ISME J.">
        <title>Fine-scale metabolic discontinuity in a stratified prokaryote microbiome of a Red Sea deep halocline.</title>
        <authorList>
            <person name="Michoud G."/>
            <person name="Ngugi D.K."/>
            <person name="Barozzi A."/>
            <person name="Merlino G."/>
            <person name="Calleja M.L."/>
            <person name="Delgado-Huertas A."/>
            <person name="Moran X.A.G."/>
            <person name="Daffonchio D."/>
        </authorList>
    </citation>
    <scope>NUCLEOTIDE SEQUENCE</scope>
    <source>
        <strain evidence="1">SuakinDeep_MAG55_1</strain>
    </source>
</reference>
<dbReference type="InterPro" id="IPR008914">
    <property type="entry name" value="PEBP"/>
</dbReference>
<accession>A0A941W404</accession>
<protein>
    <recommendedName>
        <fullName evidence="3">Phospholipid-binding protein</fullName>
    </recommendedName>
</protein>
<dbReference type="InterPro" id="IPR036610">
    <property type="entry name" value="PEBP-like_sf"/>
</dbReference>
<dbReference type="NCBIfam" id="TIGR00481">
    <property type="entry name" value="YbhB/YbcL family Raf kinase inhibitor-like protein"/>
    <property type="match status" value="1"/>
</dbReference>
<gene>
    <name evidence="1" type="ORF">MAG551_02121</name>
</gene>
<dbReference type="Gene3D" id="3.90.280.10">
    <property type="entry name" value="PEBP-like"/>
    <property type="match status" value="1"/>
</dbReference>
<dbReference type="EMBL" id="JAANXD010000078">
    <property type="protein sequence ID" value="MBS1259055.1"/>
    <property type="molecule type" value="Genomic_DNA"/>
</dbReference>
<dbReference type="PANTHER" id="PTHR30289">
    <property type="entry name" value="UNCHARACTERIZED PROTEIN YBCL-RELATED"/>
    <property type="match status" value="1"/>
</dbReference>
<dbReference type="CDD" id="cd00865">
    <property type="entry name" value="PEBP_bact_arch"/>
    <property type="match status" value="1"/>
</dbReference>
<dbReference type="Pfam" id="PF01161">
    <property type="entry name" value="PBP"/>
    <property type="match status" value="1"/>
</dbReference>
<dbReference type="InterPro" id="IPR005247">
    <property type="entry name" value="YbhB_YbcL/LppC-like"/>
</dbReference>
<evidence type="ECO:0000313" key="1">
    <source>
        <dbReference type="EMBL" id="MBS1259055.1"/>
    </source>
</evidence>
<dbReference type="SUPFAM" id="SSF49777">
    <property type="entry name" value="PEBP-like"/>
    <property type="match status" value="1"/>
</dbReference>
<evidence type="ECO:0000313" key="2">
    <source>
        <dbReference type="Proteomes" id="UP000722750"/>
    </source>
</evidence>
<proteinExistence type="predicted"/>
<dbReference type="PANTHER" id="PTHR30289:SF1">
    <property type="entry name" value="PEBP (PHOSPHATIDYLETHANOLAMINE-BINDING PROTEIN) FAMILY PROTEIN"/>
    <property type="match status" value="1"/>
</dbReference>
<evidence type="ECO:0008006" key="3">
    <source>
        <dbReference type="Google" id="ProtNLM"/>
    </source>
</evidence>
<sequence length="189" mass="20857">MLKCIIKNSLVRIIILFILLFCIVGFQFGVIGKEVYAMKLVIKSTAFGEGDLIPKQYTCDGADISPQLSWSQPPEKTKSMVLICDDPDAPMGTWVHWVLYGISPDTLELAENIPDDKEVLGGAKHGVNDFRKYGYGGPCPPGGTHRYFFKLYAVDTEVELDPGATKDEVLDAIKGHVLAEGQLMGKYSR</sequence>
<dbReference type="AlphaFoldDB" id="A0A941W404"/>
<organism evidence="1 2">
    <name type="scientific">Candidatus Scalindua arabica</name>
    <dbReference type="NCBI Taxonomy" id="1127984"/>
    <lineage>
        <taxon>Bacteria</taxon>
        <taxon>Pseudomonadati</taxon>
        <taxon>Planctomycetota</taxon>
        <taxon>Candidatus Brocadiia</taxon>
        <taxon>Candidatus Brocadiales</taxon>
        <taxon>Candidatus Scalinduaceae</taxon>
        <taxon>Candidatus Scalindua</taxon>
    </lineage>
</organism>
<comment type="caution">
    <text evidence="1">The sequence shown here is derived from an EMBL/GenBank/DDBJ whole genome shotgun (WGS) entry which is preliminary data.</text>
</comment>